<comment type="caution">
    <text evidence="2">The sequence shown here is derived from an EMBL/GenBank/DDBJ whole genome shotgun (WGS) entry which is preliminary data.</text>
</comment>
<feature type="compositionally biased region" description="Gly residues" evidence="1">
    <location>
        <begin position="235"/>
        <end position="252"/>
    </location>
</feature>
<sequence length="374" mass="39256">MAVVLPPAAAGMMQLLGPWPNIDEDDVRAEGNAARTAQAVSAPAAGGADAAVRGAQQVYRGDSAAMMESTWNKTGAQGGHVAQANQAMRVMPAALDGTASVVSAVKVAAGTQAVFTAVGVAKALAFGGAVGATVATARVMASRQAVRKILREGSEGTGKVIAPIVRRKVTEPMRRILDDLRRPGGTGGPRLATAGGRGSVPVRTSGLRNPSGPRSVEDGIARMGRRNNRDNNRGNGRGRGGSGGSSRGGGGFFSRNSNQGSRHDGRIHGDPPTSAKGMSEAEAKKAEEMLKKSIKARKAEENRKGYEVGHAERIRREEKALKDLQDSIRRRQYDSTPDTSSSSGGSYNSGSSQASADRYPTDAEWEQQKKNRRW</sequence>
<feature type="region of interest" description="Disordered" evidence="1">
    <location>
        <begin position="175"/>
        <end position="374"/>
    </location>
</feature>
<protein>
    <submittedName>
        <fullName evidence="2">Uncharacterized protein</fullName>
    </submittedName>
</protein>
<evidence type="ECO:0000313" key="3">
    <source>
        <dbReference type="Proteomes" id="UP001499843"/>
    </source>
</evidence>
<accession>A0ABN3CBF6</accession>
<keyword evidence="3" id="KW-1185">Reference proteome</keyword>
<proteinExistence type="predicted"/>
<name>A0ABN3CBF6_9ACTN</name>
<dbReference type="EMBL" id="BAAAQX010000004">
    <property type="protein sequence ID" value="GAA2206672.1"/>
    <property type="molecule type" value="Genomic_DNA"/>
</dbReference>
<dbReference type="RefSeq" id="WP_344473089.1">
    <property type="nucleotide sequence ID" value="NZ_BAAAQX010000004.1"/>
</dbReference>
<reference evidence="2 3" key="1">
    <citation type="journal article" date="2019" name="Int. J. Syst. Evol. Microbiol.">
        <title>The Global Catalogue of Microorganisms (GCM) 10K type strain sequencing project: providing services to taxonomists for standard genome sequencing and annotation.</title>
        <authorList>
            <consortium name="The Broad Institute Genomics Platform"/>
            <consortium name="The Broad Institute Genome Sequencing Center for Infectious Disease"/>
            <person name="Wu L."/>
            <person name="Ma J."/>
        </authorList>
    </citation>
    <scope>NUCLEOTIDE SEQUENCE [LARGE SCALE GENOMIC DNA]</scope>
    <source>
        <strain evidence="2 3">JCM 16114</strain>
    </source>
</reference>
<evidence type="ECO:0000256" key="1">
    <source>
        <dbReference type="SAM" id="MobiDB-lite"/>
    </source>
</evidence>
<evidence type="ECO:0000313" key="2">
    <source>
        <dbReference type="EMBL" id="GAA2206672.1"/>
    </source>
</evidence>
<gene>
    <name evidence="2" type="ORF">GCM10009850_021300</name>
</gene>
<feature type="compositionally biased region" description="Low complexity" evidence="1">
    <location>
        <begin position="334"/>
        <end position="356"/>
    </location>
</feature>
<feature type="compositionally biased region" description="Basic and acidic residues" evidence="1">
    <location>
        <begin position="279"/>
        <end position="333"/>
    </location>
</feature>
<dbReference type="Proteomes" id="UP001499843">
    <property type="component" value="Unassembled WGS sequence"/>
</dbReference>
<organism evidence="2 3">
    <name type="scientific">Nonomuraea monospora</name>
    <dbReference type="NCBI Taxonomy" id="568818"/>
    <lineage>
        <taxon>Bacteria</taxon>
        <taxon>Bacillati</taxon>
        <taxon>Actinomycetota</taxon>
        <taxon>Actinomycetes</taxon>
        <taxon>Streptosporangiales</taxon>
        <taxon>Streptosporangiaceae</taxon>
        <taxon>Nonomuraea</taxon>
    </lineage>
</organism>